<dbReference type="PANTHER" id="PTHR43684">
    <property type="match status" value="1"/>
</dbReference>
<evidence type="ECO:0000256" key="1">
    <source>
        <dbReference type="ARBA" id="ARBA00004275"/>
    </source>
</evidence>
<gene>
    <name evidence="4" type="ORF">FPY71_05085</name>
</gene>
<keyword evidence="3" id="KW-0413">Isomerase</keyword>
<comment type="subcellular location">
    <subcellularLocation>
        <location evidence="1">Peroxisome</location>
    </subcellularLocation>
</comment>
<dbReference type="NCBIfam" id="NF004681">
    <property type="entry name" value="PRK06023.1"/>
    <property type="match status" value="1"/>
</dbReference>
<name>A0A5B0E080_9HYPH</name>
<evidence type="ECO:0000256" key="3">
    <source>
        <dbReference type="ARBA" id="ARBA00023235"/>
    </source>
</evidence>
<evidence type="ECO:0000256" key="2">
    <source>
        <dbReference type="ARBA" id="ARBA00023140"/>
    </source>
</evidence>
<dbReference type="AlphaFoldDB" id="A0A5B0E080"/>
<sequence>MANLVETALADGVLAIRLNRPDKKNALNQPMYAALTEAFAKADADAQVRAILMEGAPGAFCAGNDIADFASYAQTGEGIEHTFTFIQALGQVNKPLVAAVDGLAIGIGTTMLFHCDLVYAAPNAMFRTPFLDLGVVPEAGSSLLAPRIMGRQKAFSLLVMGDAFSATQAEAAGFVTAIVPSENLHETALNAAMKLAKKPPQALEITRNLLRGDRQDIVERIAQEAKHFEKRLKSQEAQAAFAAFMARSSSAARGG</sequence>
<dbReference type="InterPro" id="IPR029045">
    <property type="entry name" value="ClpP/crotonase-like_dom_sf"/>
</dbReference>
<keyword evidence="2" id="KW-0576">Peroxisome</keyword>
<organism evidence="4 5">
    <name type="scientific">Aureimonas fodinaquatilis</name>
    <dbReference type="NCBI Taxonomy" id="2565783"/>
    <lineage>
        <taxon>Bacteria</taxon>
        <taxon>Pseudomonadati</taxon>
        <taxon>Pseudomonadota</taxon>
        <taxon>Alphaproteobacteria</taxon>
        <taxon>Hyphomicrobiales</taxon>
        <taxon>Aurantimonadaceae</taxon>
        <taxon>Aureimonas</taxon>
    </lineage>
</organism>
<dbReference type="Pfam" id="PF00378">
    <property type="entry name" value="ECH_1"/>
    <property type="match status" value="1"/>
</dbReference>
<reference evidence="4 5" key="1">
    <citation type="submission" date="2019-08" db="EMBL/GenBank/DDBJ databases">
        <title>Aureimonas fodiniaquatilis sp. nov., isolated from a coal mine wastewater.</title>
        <authorList>
            <person name="Kim W."/>
        </authorList>
    </citation>
    <scope>NUCLEOTIDE SEQUENCE [LARGE SCALE GENOMIC DNA]</scope>
    <source>
        <strain evidence="4 5">CAU 1482</strain>
    </source>
</reference>
<comment type="caution">
    <text evidence="4">The sequence shown here is derived from an EMBL/GenBank/DDBJ whole genome shotgun (WGS) entry which is preliminary data.</text>
</comment>
<dbReference type="Proteomes" id="UP000324738">
    <property type="component" value="Unassembled WGS sequence"/>
</dbReference>
<dbReference type="InterPro" id="IPR001753">
    <property type="entry name" value="Enoyl-CoA_hydra/iso"/>
</dbReference>
<keyword evidence="5" id="KW-1185">Reference proteome</keyword>
<dbReference type="RefSeq" id="WP_149298206.1">
    <property type="nucleotide sequence ID" value="NZ_VTWH01000001.1"/>
</dbReference>
<evidence type="ECO:0000313" key="4">
    <source>
        <dbReference type="EMBL" id="KAA0972467.1"/>
    </source>
</evidence>
<dbReference type="InterPro" id="IPR051053">
    <property type="entry name" value="ECH/Chromodomain_protein"/>
</dbReference>
<protein>
    <submittedName>
        <fullName evidence="4">Crotonase/enoyl-CoA hydratase family protein</fullName>
    </submittedName>
</protein>
<dbReference type="SUPFAM" id="SSF52096">
    <property type="entry name" value="ClpP/crotonase"/>
    <property type="match status" value="1"/>
</dbReference>
<dbReference type="Gene3D" id="3.90.226.10">
    <property type="entry name" value="2-enoyl-CoA Hydratase, Chain A, domain 1"/>
    <property type="match status" value="1"/>
</dbReference>
<dbReference type="CDD" id="cd06558">
    <property type="entry name" value="crotonase-like"/>
    <property type="match status" value="1"/>
</dbReference>
<dbReference type="PANTHER" id="PTHR43684:SF1">
    <property type="entry name" value="ENOYL-COA DELTA ISOMERASE 2"/>
    <property type="match status" value="1"/>
</dbReference>
<dbReference type="GO" id="GO:0004165">
    <property type="term" value="F:delta(3)-delta(2)-enoyl-CoA isomerase activity"/>
    <property type="evidence" value="ECO:0007669"/>
    <property type="project" value="UniProtKB-ARBA"/>
</dbReference>
<accession>A0A5B0E080</accession>
<evidence type="ECO:0000313" key="5">
    <source>
        <dbReference type="Proteomes" id="UP000324738"/>
    </source>
</evidence>
<dbReference type="EMBL" id="VTWH01000001">
    <property type="protein sequence ID" value="KAA0972467.1"/>
    <property type="molecule type" value="Genomic_DNA"/>
</dbReference>
<dbReference type="OrthoDB" id="9797151at2"/>
<proteinExistence type="predicted"/>